<accession>A0AAQ2C5T7</accession>
<evidence type="ECO:0000313" key="3">
    <source>
        <dbReference type="Proteomes" id="UP000297403"/>
    </source>
</evidence>
<keyword evidence="1" id="KW-0812">Transmembrane</keyword>
<evidence type="ECO:0000256" key="1">
    <source>
        <dbReference type="SAM" id="Phobius"/>
    </source>
</evidence>
<dbReference type="AlphaFoldDB" id="A0AAQ2C5T7"/>
<dbReference type="EMBL" id="SOFY01000056">
    <property type="protein sequence ID" value="TFC45899.1"/>
    <property type="molecule type" value="Genomic_DNA"/>
</dbReference>
<feature type="transmembrane region" description="Helical" evidence="1">
    <location>
        <begin position="39"/>
        <end position="59"/>
    </location>
</feature>
<dbReference type="Proteomes" id="UP000297403">
    <property type="component" value="Unassembled WGS sequence"/>
</dbReference>
<feature type="transmembrane region" description="Helical" evidence="1">
    <location>
        <begin position="65"/>
        <end position="84"/>
    </location>
</feature>
<keyword evidence="3" id="KW-1185">Reference proteome</keyword>
<evidence type="ECO:0000313" key="2">
    <source>
        <dbReference type="EMBL" id="TFC45899.1"/>
    </source>
</evidence>
<gene>
    <name evidence="2" type="ORF">E3O49_10310</name>
</gene>
<name>A0AAQ2C5T7_9MICO</name>
<sequence>MENNLTPKGPDDARVVSGLLEELQADRARLVERVRAPKWLAPGFGLIAASYVMTPAFPGEGAGDFVLSTALVAGILLVALSYRVTGIKFTRFGVQAWAAFAAAVVGTLALFSVSLGLAATGLIWWIAVPAVVAFVWVFWLASLIFSSMRERLRHVR</sequence>
<reference evidence="2 3" key="1">
    <citation type="submission" date="2019-03" db="EMBL/GenBank/DDBJ databases">
        <title>Genomics of glacier-inhabiting Cryobacterium strains.</title>
        <authorList>
            <person name="Liu Q."/>
            <person name="Xin Y.-H."/>
        </authorList>
    </citation>
    <scope>NUCLEOTIDE SEQUENCE [LARGE SCALE GENOMIC DNA]</scope>
    <source>
        <strain evidence="3">TMT1-22</strain>
    </source>
</reference>
<comment type="caution">
    <text evidence="2">The sequence shown here is derived from an EMBL/GenBank/DDBJ whole genome shotgun (WGS) entry which is preliminary data.</text>
</comment>
<protein>
    <submittedName>
        <fullName evidence="2">Uncharacterized protein</fullName>
    </submittedName>
</protein>
<keyword evidence="1" id="KW-1133">Transmembrane helix</keyword>
<feature type="transmembrane region" description="Helical" evidence="1">
    <location>
        <begin position="123"/>
        <end position="146"/>
    </location>
</feature>
<feature type="transmembrane region" description="Helical" evidence="1">
    <location>
        <begin position="96"/>
        <end position="117"/>
    </location>
</feature>
<keyword evidence="1" id="KW-0472">Membrane</keyword>
<proteinExistence type="predicted"/>
<organism evidence="2 3">
    <name type="scientific">Cryobacterium shii</name>
    <dbReference type="NCBI Taxonomy" id="1259235"/>
    <lineage>
        <taxon>Bacteria</taxon>
        <taxon>Bacillati</taxon>
        <taxon>Actinomycetota</taxon>
        <taxon>Actinomycetes</taxon>
        <taxon>Micrococcales</taxon>
        <taxon>Microbacteriaceae</taxon>
        <taxon>Cryobacterium</taxon>
    </lineage>
</organism>
<dbReference type="RefSeq" id="WP_134451486.1">
    <property type="nucleotide sequence ID" value="NZ_SOFY01000056.1"/>
</dbReference>